<dbReference type="Gene3D" id="3.30.110.70">
    <property type="entry name" value="Hypothetical protein apc22750. Chain B"/>
    <property type="match status" value="1"/>
</dbReference>
<protein>
    <recommendedName>
        <fullName evidence="3">Heavy metal-binding domain-containing protein</fullName>
    </recommendedName>
</protein>
<dbReference type="EMBL" id="WJPO01000032">
    <property type="protein sequence ID" value="MRH22540.1"/>
    <property type="molecule type" value="Genomic_DNA"/>
</dbReference>
<dbReference type="AlphaFoldDB" id="A0A844BAC2"/>
<dbReference type="InterPro" id="IPR035439">
    <property type="entry name" value="UPF0145_dom_sf"/>
</dbReference>
<dbReference type="Proteomes" id="UP000466730">
    <property type="component" value="Unassembled WGS sequence"/>
</dbReference>
<dbReference type="SUPFAM" id="SSF117782">
    <property type="entry name" value="YbjQ-like"/>
    <property type="match status" value="1"/>
</dbReference>
<comment type="caution">
    <text evidence="1">The sequence shown here is derived from an EMBL/GenBank/DDBJ whole genome shotgun (WGS) entry which is preliminary data.</text>
</comment>
<evidence type="ECO:0000313" key="1">
    <source>
        <dbReference type="EMBL" id="MRH22540.1"/>
    </source>
</evidence>
<proteinExistence type="predicted"/>
<dbReference type="OrthoDB" id="9998556at2"/>
<keyword evidence="2" id="KW-1185">Reference proteome</keyword>
<dbReference type="RefSeq" id="WP_153749814.1">
    <property type="nucleotide sequence ID" value="NZ_BAAADI010000039.1"/>
</dbReference>
<name>A0A844BAC2_9RHOB</name>
<accession>A0A844BAC2</accession>
<reference evidence="1 2" key="1">
    <citation type="submission" date="2019-11" db="EMBL/GenBank/DDBJ databases">
        <title>Draft Whole-Genome sequence of the marine photosynthetic bacterium Rhodovulum strictum DSM 11289.</title>
        <authorList>
            <person name="Kyndt J.A."/>
            <person name="Meyer T.E."/>
        </authorList>
    </citation>
    <scope>NUCLEOTIDE SEQUENCE [LARGE SCALE GENOMIC DNA]</scope>
    <source>
        <strain evidence="1 2">DSM 11289</strain>
    </source>
</reference>
<evidence type="ECO:0000313" key="2">
    <source>
        <dbReference type="Proteomes" id="UP000466730"/>
    </source>
</evidence>
<evidence type="ECO:0008006" key="3">
    <source>
        <dbReference type="Google" id="ProtNLM"/>
    </source>
</evidence>
<organism evidence="1 2">
    <name type="scientific">Rhodovulum strictum</name>
    <dbReference type="NCBI Taxonomy" id="58314"/>
    <lineage>
        <taxon>Bacteria</taxon>
        <taxon>Pseudomonadati</taxon>
        <taxon>Pseudomonadota</taxon>
        <taxon>Alphaproteobacteria</taxon>
        <taxon>Rhodobacterales</taxon>
        <taxon>Paracoccaceae</taxon>
        <taxon>Rhodovulum</taxon>
    </lineage>
</organism>
<gene>
    <name evidence="1" type="ORF">GH815_16305</name>
</gene>
<sequence>MIDVVGAVGVSHKTFMQGPDLGVALEACREGLRRRAEELGANFVAGCHFQVDFNASVANVTGFGTAVRLLSGKDA</sequence>